<dbReference type="SMART" id="SM00733">
    <property type="entry name" value="Mterf"/>
    <property type="match status" value="10"/>
</dbReference>
<evidence type="ECO:0000256" key="5">
    <source>
        <dbReference type="SAM" id="MobiDB-lite"/>
    </source>
</evidence>
<keyword evidence="2" id="KW-0804">Transcription</keyword>
<keyword evidence="3" id="KW-0809">Transit peptide</keyword>
<comment type="similarity">
    <text evidence="1">Belongs to the mTERF family.</text>
</comment>
<gene>
    <name evidence="6" type="ORF">PHJA_002049700</name>
</gene>
<keyword evidence="4" id="KW-0175">Coiled coil</keyword>
<dbReference type="InterPro" id="IPR038538">
    <property type="entry name" value="MTERF_sf"/>
</dbReference>
<accession>A0A830CNQ4</accession>
<name>A0A830CNQ4_9LAMI</name>
<evidence type="ECO:0000256" key="1">
    <source>
        <dbReference type="ARBA" id="ARBA00007692"/>
    </source>
</evidence>
<dbReference type="FunFam" id="1.25.70.10:FF:000015">
    <property type="entry name" value="Mitochondrial transcription termination factor family protein"/>
    <property type="match status" value="1"/>
</dbReference>
<evidence type="ECO:0000256" key="4">
    <source>
        <dbReference type="SAM" id="Coils"/>
    </source>
</evidence>
<proteinExistence type="inferred from homology"/>
<feature type="coiled-coil region" evidence="4">
    <location>
        <begin position="93"/>
        <end position="120"/>
    </location>
</feature>
<dbReference type="GO" id="GO:0003676">
    <property type="term" value="F:nucleic acid binding"/>
    <property type="evidence" value="ECO:0007669"/>
    <property type="project" value="InterPro"/>
</dbReference>
<dbReference type="EMBL" id="BMAC01000555">
    <property type="protein sequence ID" value="GFP99058.1"/>
    <property type="molecule type" value="Genomic_DNA"/>
</dbReference>
<dbReference type="OrthoDB" id="637682at2759"/>
<dbReference type="PANTHER" id="PTHR13068">
    <property type="entry name" value="CGI-12 PROTEIN-RELATED"/>
    <property type="match status" value="1"/>
</dbReference>
<dbReference type="InterPro" id="IPR003690">
    <property type="entry name" value="MTERF"/>
</dbReference>
<evidence type="ECO:0000313" key="7">
    <source>
        <dbReference type="Proteomes" id="UP000653305"/>
    </source>
</evidence>
<keyword evidence="2" id="KW-0806">Transcription termination</keyword>
<dbReference type="GO" id="GO:0006353">
    <property type="term" value="P:DNA-templated transcription termination"/>
    <property type="evidence" value="ECO:0007669"/>
    <property type="project" value="UniProtKB-KW"/>
</dbReference>
<evidence type="ECO:0000313" key="6">
    <source>
        <dbReference type="EMBL" id="GFP99058.1"/>
    </source>
</evidence>
<dbReference type="Proteomes" id="UP000653305">
    <property type="component" value="Unassembled WGS sequence"/>
</dbReference>
<evidence type="ECO:0008006" key="8">
    <source>
        <dbReference type="Google" id="ProtNLM"/>
    </source>
</evidence>
<protein>
    <recommendedName>
        <fullName evidence="8">Mitochondrial transcription termination factor</fullName>
    </recommendedName>
</protein>
<dbReference type="Pfam" id="PF02536">
    <property type="entry name" value="mTERF"/>
    <property type="match status" value="1"/>
</dbReference>
<keyword evidence="7" id="KW-1185">Reference proteome</keyword>
<evidence type="ECO:0000256" key="2">
    <source>
        <dbReference type="ARBA" id="ARBA00022472"/>
    </source>
</evidence>
<reference evidence="6" key="1">
    <citation type="submission" date="2020-07" db="EMBL/GenBank/DDBJ databases">
        <title>Ethylene signaling mediates host invasion by parasitic plants.</title>
        <authorList>
            <person name="Yoshida S."/>
        </authorList>
    </citation>
    <scope>NUCLEOTIDE SEQUENCE</scope>
    <source>
        <strain evidence="6">Okayama</strain>
    </source>
</reference>
<sequence>MNCSSSTVAPPALMAAPRLHRLQHYFSSHSFPSPYNPRSLKHHSFISPKPPPQNPSKTSISASFSTLRISFQNNRKSRKYFASASQIPDSQQHTHENKRLEEAREAIREYLEQLGASRDDASHICSNCSKYLQMLIDGVDDLDDWNSWSAASPGEEIIEDAVEFKNKVYQMAKQKGDNGVIPFLESLGLSLSSATRLARYLSSSGSNSLPLLVQKVKYLKEILFSDRDDHELIGKNARRMMAHLSISADEDVQQTLAFFEKIQARRGGLNLLGSEDTSFQYLVESFPRLLSMRIESRVKPVVKYLEDIGVPKEHIRNIFLLFPPVISYDIEKDIKPKLQSFEKIGAKDDLGKMLVKYPWIISASILENFEKILVFFNDEKVPKVCSSHAIKNWPHILGCSVNKMKLMVEQLEDMDIKNKKLGQVIAASPQLLLRKPQEFAQVVSFFKDLGLDDEAIARTLVRCPEIFATSIDKTLEKKLDFLSKVGVSKPHLPRVIRKYPELFVCDVDKALLPRVRYLMGNGLSKNNIGSMLRRFSPLLGYSIEEVLRPKLEFLVRTMGKPVSEVVDYPRYFSYSLEKKIKPRYWVLKSRSIEFTLKEMLGKNDEEFADEYL</sequence>
<keyword evidence="2" id="KW-0805">Transcription regulation</keyword>
<organism evidence="6 7">
    <name type="scientific">Phtheirospermum japonicum</name>
    <dbReference type="NCBI Taxonomy" id="374723"/>
    <lineage>
        <taxon>Eukaryota</taxon>
        <taxon>Viridiplantae</taxon>
        <taxon>Streptophyta</taxon>
        <taxon>Embryophyta</taxon>
        <taxon>Tracheophyta</taxon>
        <taxon>Spermatophyta</taxon>
        <taxon>Magnoliopsida</taxon>
        <taxon>eudicotyledons</taxon>
        <taxon>Gunneridae</taxon>
        <taxon>Pentapetalae</taxon>
        <taxon>asterids</taxon>
        <taxon>lamiids</taxon>
        <taxon>Lamiales</taxon>
        <taxon>Orobanchaceae</taxon>
        <taxon>Orobanchaceae incertae sedis</taxon>
        <taxon>Phtheirospermum</taxon>
    </lineage>
</organism>
<dbReference type="PANTHER" id="PTHR13068:SF3">
    <property type="entry name" value="MITOCHONDRIAL TRANSCRIPTION TERMINATION FACTOR FAMILY PROTEIN"/>
    <property type="match status" value="1"/>
</dbReference>
<evidence type="ECO:0000256" key="3">
    <source>
        <dbReference type="ARBA" id="ARBA00022946"/>
    </source>
</evidence>
<dbReference type="AlphaFoldDB" id="A0A830CNQ4"/>
<dbReference type="Gene3D" id="1.25.70.10">
    <property type="entry name" value="Transcription termination factor 3, mitochondrial"/>
    <property type="match status" value="1"/>
</dbReference>
<feature type="region of interest" description="Disordered" evidence="5">
    <location>
        <begin position="41"/>
        <end position="60"/>
    </location>
</feature>
<comment type="caution">
    <text evidence="6">The sequence shown here is derived from an EMBL/GenBank/DDBJ whole genome shotgun (WGS) entry which is preliminary data.</text>
</comment>